<dbReference type="EMBL" id="JACIER010000028">
    <property type="protein sequence ID" value="MBB4046307.1"/>
    <property type="molecule type" value="Genomic_DNA"/>
</dbReference>
<evidence type="ECO:0000313" key="1">
    <source>
        <dbReference type="EMBL" id="MBB4046307.1"/>
    </source>
</evidence>
<dbReference type="RefSeq" id="WP_044165477.1">
    <property type="nucleotide sequence ID" value="NZ_JACIER010000028.1"/>
</dbReference>
<keyword evidence="2" id="KW-1185">Reference proteome</keyword>
<gene>
    <name evidence="1" type="ORF">GGR06_004141</name>
</gene>
<protein>
    <submittedName>
        <fullName evidence="1">Uncharacterized protein</fullName>
    </submittedName>
</protein>
<dbReference type="AlphaFoldDB" id="A0A840D1H1"/>
<organism evidence="1 2">
    <name type="scientific">Bacteroides reticulotermitis</name>
    <dbReference type="NCBI Taxonomy" id="1133319"/>
    <lineage>
        <taxon>Bacteria</taxon>
        <taxon>Pseudomonadati</taxon>
        <taxon>Bacteroidota</taxon>
        <taxon>Bacteroidia</taxon>
        <taxon>Bacteroidales</taxon>
        <taxon>Bacteroidaceae</taxon>
        <taxon>Bacteroides</taxon>
    </lineage>
</organism>
<dbReference type="Proteomes" id="UP000560658">
    <property type="component" value="Unassembled WGS sequence"/>
</dbReference>
<accession>A0A840D1H1</accession>
<reference evidence="1" key="1">
    <citation type="submission" date="2020-08" db="EMBL/GenBank/DDBJ databases">
        <title>Genomic Encyclopedia of Type Strains, Phase IV (KMG-IV): sequencing the most valuable type-strain genomes for metagenomic binning, comparative biology and taxonomic classification.</title>
        <authorList>
            <person name="Goeker M."/>
        </authorList>
    </citation>
    <scope>NUCLEOTIDE SEQUENCE [LARGE SCALE GENOMIC DNA]</scope>
    <source>
        <strain evidence="1">DSM 105720</strain>
    </source>
</reference>
<sequence length="119" mass="14090">MSVPVYFNLDHSFFKEPLRVSVNWTFPFLPRVGETVSPWIWIEEKEISREKIEKLLSSEGIDSLNAEDFSGENTLNDWLYEVGIQCDTVYSISYFKNDKVDPYEIYIQMYLNDTGTYHR</sequence>
<comment type="caution">
    <text evidence="1">The sequence shown here is derived from an EMBL/GenBank/DDBJ whole genome shotgun (WGS) entry which is preliminary data.</text>
</comment>
<proteinExistence type="predicted"/>
<name>A0A840D1H1_9BACE</name>
<evidence type="ECO:0000313" key="2">
    <source>
        <dbReference type="Proteomes" id="UP000560658"/>
    </source>
</evidence>